<sequence length="67" mass="7663">MTLMLHCRSRRRSCYTAGQDDAHATLQVKTTPMLHCRSRRSCYTAGQDDAHATLQVKTTPMLHCRSR</sequence>
<reference evidence="1" key="2">
    <citation type="submission" date="2023-04" db="EMBL/GenBank/DDBJ databases">
        <authorList>
            <person name="Bu L."/>
            <person name="Lu L."/>
            <person name="Laidemitt M.R."/>
            <person name="Zhang S.M."/>
            <person name="Mutuku M."/>
            <person name="Mkoji G."/>
            <person name="Steinauer M."/>
            <person name="Loker E.S."/>
        </authorList>
    </citation>
    <scope>NUCLEOTIDE SEQUENCE</scope>
    <source>
        <strain evidence="1">KasaAsao</strain>
        <tissue evidence="1">Whole Snail</tissue>
    </source>
</reference>
<protein>
    <submittedName>
        <fullName evidence="1">Uncharacterized protein</fullName>
    </submittedName>
</protein>
<comment type="caution">
    <text evidence="1">The sequence shown here is derived from an EMBL/GenBank/DDBJ whole genome shotgun (WGS) entry which is preliminary data.</text>
</comment>
<proteinExistence type="predicted"/>
<reference evidence="1" key="1">
    <citation type="journal article" date="2023" name="PLoS Negl. Trop. Dis.">
        <title>A genome sequence for Biomphalaria pfeifferi, the major vector snail for the human-infecting parasite Schistosoma mansoni.</title>
        <authorList>
            <person name="Bu L."/>
            <person name="Lu L."/>
            <person name="Laidemitt M.R."/>
            <person name="Zhang S.M."/>
            <person name="Mutuku M."/>
            <person name="Mkoji G."/>
            <person name="Steinauer M."/>
            <person name="Loker E.S."/>
        </authorList>
    </citation>
    <scope>NUCLEOTIDE SEQUENCE</scope>
    <source>
        <strain evidence="1">KasaAsao</strain>
    </source>
</reference>
<organism evidence="1 2">
    <name type="scientific">Biomphalaria pfeifferi</name>
    <name type="common">Bloodfluke planorb</name>
    <name type="synonym">Freshwater snail</name>
    <dbReference type="NCBI Taxonomy" id="112525"/>
    <lineage>
        <taxon>Eukaryota</taxon>
        <taxon>Metazoa</taxon>
        <taxon>Spiralia</taxon>
        <taxon>Lophotrochozoa</taxon>
        <taxon>Mollusca</taxon>
        <taxon>Gastropoda</taxon>
        <taxon>Heterobranchia</taxon>
        <taxon>Euthyneura</taxon>
        <taxon>Panpulmonata</taxon>
        <taxon>Hygrophila</taxon>
        <taxon>Lymnaeoidea</taxon>
        <taxon>Planorbidae</taxon>
        <taxon>Biomphalaria</taxon>
    </lineage>
</organism>
<gene>
    <name evidence="1" type="ORF">Bpfe_029087</name>
</gene>
<dbReference type="AlphaFoldDB" id="A0AAD8ASC3"/>
<keyword evidence="2" id="KW-1185">Reference proteome</keyword>
<evidence type="ECO:0000313" key="2">
    <source>
        <dbReference type="Proteomes" id="UP001233172"/>
    </source>
</evidence>
<name>A0AAD8ASC3_BIOPF</name>
<evidence type="ECO:0000313" key="1">
    <source>
        <dbReference type="EMBL" id="KAK0041473.1"/>
    </source>
</evidence>
<accession>A0AAD8ASC3</accession>
<dbReference type="EMBL" id="JASAOG010000274">
    <property type="protein sequence ID" value="KAK0041473.1"/>
    <property type="molecule type" value="Genomic_DNA"/>
</dbReference>
<dbReference type="Proteomes" id="UP001233172">
    <property type="component" value="Unassembled WGS sequence"/>
</dbReference>